<dbReference type="AlphaFoldDB" id="A0AAN5CIF1"/>
<organism evidence="8 9">
    <name type="scientific">Pristionchus mayeri</name>
    <dbReference type="NCBI Taxonomy" id="1317129"/>
    <lineage>
        <taxon>Eukaryota</taxon>
        <taxon>Metazoa</taxon>
        <taxon>Ecdysozoa</taxon>
        <taxon>Nematoda</taxon>
        <taxon>Chromadorea</taxon>
        <taxon>Rhabditida</taxon>
        <taxon>Rhabditina</taxon>
        <taxon>Diplogasteromorpha</taxon>
        <taxon>Diplogasteroidea</taxon>
        <taxon>Neodiplogasteridae</taxon>
        <taxon>Pristionchus</taxon>
    </lineage>
</organism>
<sequence>VLQMCSVLPLKKRPVVPGSPLDLTLKKKKSTSPVRSLIPSPPASSKSSSASSSLDSSSCSSNLSSFEMQLALQTLLQQQLYLSLLTSLPPLLPTPLPTPALPAVLRKTTSPKSVPVESRKSSSSKNSSPGDDKRCEANARERSRVQNLGVQFEKLRTLLPVEEQRLSKLTILKVAKAYIKYLAVLSTSESELEMELAAMEFKAIAHQEMQPRR</sequence>
<keyword evidence="2" id="KW-0217">Developmental protein</keyword>
<feature type="region of interest" description="Disordered" evidence="6">
    <location>
        <begin position="108"/>
        <end position="140"/>
    </location>
</feature>
<feature type="compositionally biased region" description="Basic and acidic residues" evidence="6">
    <location>
        <begin position="130"/>
        <end position="140"/>
    </location>
</feature>
<evidence type="ECO:0000256" key="6">
    <source>
        <dbReference type="SAM" id="MobiDB-lite"/>
    </source>
</evidence>
<keyword evidence="5" id="KW-0539">Nucleus</keyword>
<dbReference type="InterPro" id="IPR011598">
    <property type="entry name" value="bHLH_dom"/>
</dbReference>
<proteinExistence type="predicted"/>
<dbReference type="InterPro" id="IPR036638">
    <property type="entry name" value="HLH_DNA-bd_sf"/>
</dbReference>
<evidence type="ECO:0000256" key="4">
    <source>
        <dbReference type="ARBA" id="ARBA00022902"/>
    </source>
</evidence>
<keyword evidence="4" id="KW-0524">Neurogenesis</keyword>
<evidence type="ECO:0000256" key="1">
    <source>
        <dbReference type="ARBA" id="ARBA00004123"/>
    </source>
</evidence>
<dbReference type="Gene3D" id="4.10.280.10">
    <property type="entry name" value="Helix-loop-helix DNA-binding domain"/>
    <property type="match status" value="1"/>
</dbReference>
<keyword evidence="9" id="KW-1185">Reference proteome</keyword>
<evidence type="ECO:0000256" key="2">
    <source>
        <dbReference type="ARBA" id="ARBA00022473"/>
    </source>
</evidence>
<dbReference type="PROSITE" id="PS50888">
    <property type="entry name" value="BHLH"/>
    <property type="match status" value="1"/>
</dbReference>
<comment type="caution">
    <text evidence="8">The sequence shown here is derived from an EMBL/GenBank/DDBJ whole genome shotgun (WGS) entry which is preliminary data.</text>
</comment>
<dbReference type="InterPro" id="IPR050359">
    <property type="entry name" value="bHLH_transcription_factors"/>
</dbReference>
<feature type="non-terminal residue" evidence="8">
    <location>
        <position position="1"/>
    </location>
</feature>
<accession>A0AAN5CIF1</accession>
<keyword evidence="3" id="KW-0221">Differentiation</keyword>
<dbReference type="GO" id="GO:0000981">
    <property type="term" value="F:DNA-binding transcription factor activity, RNA polymerase II-specific"/>
    <property type="evidence" value="ECO:0007669"/>
    <property type="project" value="TreeGrafter"/>
</dbReference>
<dbReference type="GO" id="GO:0007423">
    <property type="term" value="P:sensory organ development"/>
    <property type="evidence" value="ECO:0007669"/>
    <property type="project" value="TreeGrafter"/>
</dbReference>
<evidence type="ECO:0000313" key="8">
    <source>
        <dbReference type="EMBL" id="GMR44935.1"/>
    </source>
</evidence>
<comment type="subcellular location">
    <subcellularLocation>
        <location evidence="1">Nucleus</location>
    </subcellularLocation>
</comment>
<feature type="compositionally biased region" description="Low complexity" evidence="6">
    <location>
        <begin position="110"/>
        <end position="129"/>
    </location>
</feature>
<gene>
    <name evidence="8" type="ORF">PMAYCL1PPCAC_15130</name>
</gene>
<dbReference type="PANTHER" id="PTHR19290:SF162">
    <property type="entry name" value="TRANSCRIPTION FACTOR ATOH7"/>
    <property type="match status" value="1"/>
</dbReference>
<dbReference type="GO" id="GO:0046983">
    <property type="term" value="F:protein dimerization activity"/>
    <property type="evidence" value="ECO:0007669"/>
    <property type="project" value="InterPro"/>
</dbReference>
<dbReference type="GO" id="GO:0061564">
    <property type="term" value="P:axon development"/>
    <property type="evidence" value="ECO:0007669"/>
    <property type="project" value="TreeGrafter"/>
</dbReference>
<feature type="compositionally biased region" description="Low complexity" evidence="6">
    <location>
        <begin position="43"/>
        <end position="54"/>
    </location>
</feature>
<dbReference type="PANTHER" id="PTHR19290">
    <property type="entry name" value="BASIC HELIX-LOOP-HELIX PROTEIN NEUROGENIN-RELATED"/>
    <property type="match status" value="1"/>
</dbReference>
<feature type="region of interest" description="Disordered" evidence="6">
    <location>
        <begin position="21"/>
        <end position="54"/>
    </location>
</feature>
<evidence type="ECO:0000259" key="7">
    <source>
        <dbReference type="PROSITE" id="PS50888"/>
    </source>
</evidence>
<evidence type="ECO:0000256" key="3">
    <source>
        <dbReference type="ARBA" id="ARBA00022782"/>
    </source>
</evidence>
<dbReference type="Pfam" id="PF00010">
    <property type="entry name" value="HLH"/>
    <property type="match status" value="1"/>
</dbReference>
<dbReference type="EMBL" id="BTRK01000004">
    <property type="protein sequence ID" value="GMR44935.1"/>
    <property type="molecule type" value="Genomic_DNA"/>
</dbReference>
<dbReference type="Proteomes" id="UP001328107">
    <property type="component" value="Unassembled WGS sequence"/>
</dbReference>
<dbReference type="SUPFAM" id="SSF47459">
    <property type="entry name" value="HLH, helix-loop-helix DNA-binding domain"/>
    <property type="match status" value="1"/>
</dbReference>
<feature type="domain" description="BHLH" evidence="7">
    <location>
        <begin position="132"/>
        <end position="182"/>
    </location>
</feature>
<evidence type="ECO:0000256" key="5">
    <source>
        <dbReference type="ARBA" id="ARBA00023242"/>
    </source>
</evidence>
<dbReference type="GO" id="GO:0045944">
    <property type="term" value="P:positive regulation of transcription by RNA polymerase II"/>
    <property type="evidence" value="ECO:0007669"/>
    <property type="project" value="TreeGrafter"/>
</dbReference>
<dbReference type="SMART" id="SM00353">
    <property type="entry name" value="HLH"/>
    <property type="match status" value="1"/>
</dbReference>
<evidence type="ECO:0000313" key="9">
    <source>
        <dbReference type="Proteomes" id="UP001328107"/>
    </source>
</evidence>
<dbReference type="GO" id="GO:0005634">
    <property type="term" value="C:nucleus"/>
    <property type="evidence" value="ECO:0007669"/>
    <property type="project" value="UniProtKB-SubCell"/>
</dbReference>
<reference evidence="9" key="1">
    <citation type="submission" date="2022-10" db="EMBL/GenBank/DDBJ databases">
        <title>Genome assembly of Pristionchus species.</title>
        <authorList>
            <person name="Yoshida K."/>
            <person name="Sommer R.J."/>
        </authorList>
    </citation>
    <scope>NUCLEOTIDE SEQUENCE [LARGE SCALE GENOMIC DNA]</scope>
    <source>
        <strain evidence="9">RS5460</strain>
    </source>
</reference>
<dbReference type="GO" id="GO:0070888">
    <property type="term" value="F:E-box binding"/>
    <property type="evidence" value="ECO:0007669"/>
    <property type="project" value="TreeGrafter"/>
</dbReference>
<name>A0AAN5CIF1_9BILA</name>
<protein>
    <recommendedName>
        <fullName evidence="7">BHLH domain-containing protein</fullName>
    </recommendedName>
</protein>